<accession>A0ABV0CWQ4</accession>
<evidence type="ECO:0000313" key="1">
    <source>
        <dbReference type="EMBL" id="MEN7537303.1"/>
    </source>
</evidence>
<protein>
    <submittedName>
        <fullName evidence="1">Uncharacterized protein</fullName>
    </submittedName>
</protein>
<proteinExistence type="predicted"/>
<gene>
    <name evidence="1" type="ORF">ABDJ38_08975</name>
</gene>
<keyword evidence="2" id="KW-1185">Reference proteome</keyword>
<evidence type="ECO:0000313" key="2">
    <source>
        <dbReference type="Proteomes" id="UP001484535"/>
    </source>
</evidence>
<organism evidence="1 2">
    <name type="scientific">Aurantiacibacter flavus</name>
    <dbReference type="NCBI Taxonomy" id="3145232"/>
    <lineage>
        <taxon>Bacteria</taxon>
        <taxon>Pseudomonadati</taxon>
        <taxon>Pseudomonadota</taxon>
        <taxon>Alphaproteobacteria</taxon>
        <taxon>Sphingomonadales</taxon>
        <taxon>Erythrobacteraceae</taxon>
        <taxon>Aurantiacibacter</taxon>
    </lineage>
</organism>
<dbReference type="RefSeq" id="WP_346784770.1">
    <property type="nucleotide sequence ID" value="NZ_JBDLBR010000003.1"/>
</dbReference>
<sequence length="335" mass="36429">MPLLLLLNLEPNEIGFRLSTNQFVPAERALKFADAVVEIVRSECGPDARIEIVEMGRGSLYTRFLVTGAALATIYMAVDHAVHDLLSEGSELGQCVAEMVVENGVTKVSAMTCEGSIEVLRDQIPEVDKFLGGGSLKDDNESGGVRMNYVGLASIDRPTLAFGRFAYEGQVLFFVAEDGERGRVDIFDPPGSPPIDEPVLVELLATRGDQGGWADRGLRVLRWQRPPNDESEFDLAPGAGFDEMTTAEDLDEAEPTASFVQGQPRRAFTGEFANQREGLVFHGTNGQTYVLDRVVGSSPIELGTPYVVIGRAGMDFEETGHRLLYAQIVMPVSGE</sequence>
<reference evidence="1 2" key="1">
    <citation type="submission" date="2024-05" db="EMBL/GenBank/DDBJ databases">
        <authorList>
            <person name="Park S."/>
        </authorList>
    </citation>
    <scope>NUCLEOTIDE SEQUENCE [LARGE SCALE GENOMIC DNA]</scope>
    <source>
        <strain evidence="1 2">DGU5</strain>
    </source>
</reference>
<dbReference type="Proteomes" id="UP001484535">
    <property type="component" value="Unassembled WGS sequence"/>
</dbReference>
<name>A0ABV0CWQ4_9SPHN</name>
<comment type="caution">
    <text evidence="1">The sequence shown here is derived from an EMBL/GenBank/DDBJ whole genome shotgun (WGS) entry which is preliminary data.</text>
</comment>
<dbReference type="EMBL" id="JBDLBR010000003">
    <property type="protein sequence ID" value="MEN7537303.1"/>
    <property type="molecule type" value="Genomic_DNA"/>
</dbReference>